<feature type="region of interest" description="Disordered" evidence="1">
    <location>
        <begin position="25"/>
        <end position="55"/>
    </location>
</feature>
<proteinExistence type="predicted"/>
<feature type="compositionally biased region" description="Low complexity" evidence="1">
    <location>
        <begin position="36"/>
        <end position="55"/>
    </location>
</feature>
<evidence type="ECO:0000313" key="2">
    <source>
        <dbReference type="EMBL" id="KID82104.1"/>
    </source>
</evidence>
<accession>A0A0B4HRL8</accession>
<sequence>MEEPNSLWPSSSIYFPQDDNLQYYESPLLPVPDGVGISPPGGQSEPPSGDGDLPLLRLGDWDQSRQYDKNNPECIHYDFKWKVSVRGNIRARNNWAGSSPDIGLAPSDHFKVTFQKQLEDLRKDKEKFPEDKYICVETNVNISVERTRGRGLSETFTNDRPIDWETIDSHLEALGALFSVGTKMDRKITFSIDLMYKEDAKESTATKKRKKTKSTTEAQHAELAKNRGIWKRVFEHWQCRERVTLQTRSALLQRQKWKPPQAGGSSLGGNLQRYCIENERWRK</sequence>
<dbReference type="HOGENOM" id="CLU_037030_2_0_1"/>
<evidence type="ECO:0000313" key="3">
    <source>
        <dbReference type="Proteomes" id="UP000031192"/>
    </source>
</evidence>
<dbReference type="AlphaFoldDB" id="A0A0B4HRL8"/>
<organism evidence="2 3">
    <name type="scientific">Metarhizium guizhouense (strain ARSEF 977)</name>
    <dbReference type="NCBI Taxonomy" id="1276136"/>
    <lineage>
        <taxon>Eukaryota</taxon>
        <taxon>Fungi</taxon>
        <taxon>Dikarya</taxon>
        <taxon>Ascomycota</taxon>
        <taxon>Pezizomycotina</taxon>
        <taxon>Sordariomycetes</taxon>
        <taxon>Hypocreomycetidae</taxon>
        <taxon>Hypocreales</taxon>
        <taxon>Clavicipitaceae</taxon>
        <taxon>Metarhizium</taxon>
    </lineage>
</organism>
<gene>
    <name evidence="2" type="ORF">MGU_10584</name>
</gene>
<name>A0A0B4HRL8_METGA</name>
<dbReference type="EMBL" id="AZNH01000103">
    <property type="protein sequence ID" value="KID82104.1"/>
    <property type="molecule type" value="Genomic_DNA"/>
</dbReference>
<keyword evidence="3" id="KW-1185">Reference proteome</keyword>
<protein>
    <submittedName>
        <fullName evidence="2">Uncharacterized protein</fullName>
    </submittedName>
</protein>
<dbReference type="Proteomes" id="UP000031192">
    <property type="component" value="Unassembled WGS sequence"/>
</dbReference>
<reference evidence="2 3" key="1">
    <citation type="journal article" date="2014" name="Proc. Natl. Acad. Sci. U.S.A.">
        <title>Trajectory and genomic determinants of fungal-pathogen speciation and host adaptation.</title>
        <authorList>
            <person name="Hu X."/>
            <person name="Xiao G."/>
            <person name="Zheng P."/>
            <person name="Shang Y."/>
            <person name="Su Y."/>
            <person name="Zhang X."/>
            <person name="Liu X."/>
            <person name="Zhan S."/>
            <person name="St Leger R.J."/>
            <person name="Wang C."/>
        </authorList>
    </citation>
    <scope>NUCLEOTIDE SEQUENCE [LARGE SCALE GENOMIC DNA]</scope>
    <source>
        <strain evidence="2 3">ARSEF 977</strain>
    </source>
</reference>
<comment type="caution">
    <text evidence="2">The sequence shown here is derived from an EMBL/GenBank/DDBJ whole genome shotgun (WGS) entry which is preliminary data.</text>
</comment>
<evidence type="ECO:0000256" key="1">
    <source>
        <dbReference type="SAM" id="MobiDB-lite"/>
    </source>
</evidence>